<feature type="region of interest" description="Disordered" evidence="1">
    <location>
        <begin position="106"/>
        <end position="129"/>
    </location>
</feature>
<gene>
    <name evidence="2" type="ORF">Tci_457627</name>
</gene>
<comment type="caution">
    <text evidence="2">The sequence shown here is derived from an EMBL/GenBank/DDBJ whole genome shotgun (WGS) entry which is preliminary data.</text>
</comment>
<organism evidence="2">
    <name type="scientific">Tanacetum cinerariifolium</name>
    <name type="common">Dalmatian daisy</name>
    <name type="synonym">Chrysanthemum cinerariifolium</name>
    <dbReference type="NCBI Taxonomy" id="118510"/>
    <lineage>
        <taxon>Eukaryota</taxon>
        <taxon>Viridiplantae</taxon>
        <taxon>Streptophyta</taxon>
        <taxon>Embryophyta</taxon>
        <taxon>Tracheophyta</taxon>
        <taxon>Spermatophyta</taxon>
        <taxon>Magnoliopsida</taxon>
        <taxon>eudicotyledons</taxon>
        <taxon>Gunneridae</taxon>
        <taxon>Pentapetalae</taxon>
        <taxon>asterids</taxon>
        <taxon>campanulids</taxon>
        <taxon>Asterales</taxon>
        <taxon>Asteraceae</taxon>
        <taxon>Asteroideae</taxon>
        <taxon>Anthemideae</taxon>
        <taxon>Anthemidinae</taxon>
        <taxon>Tanacetum</taxon>
    </lineage>
</organism>
<accession>A0A699HUX4</accession>
<name>A0A699HUX4_TANCI</name>
<protein>
    <submittedName>
        <fullName evidence="2">Uncharacterized protein</fullName>
    </submittedName>
</protein>
<feature type="non-terminal residue" evidence="2">
    <location>
        <position position="1"/>
    </location>
</feature>
<dbReference type="EMBL" id="BKCJ010216333">
    <property type="protein sequence ID" value="GEY85653.1"/>
    <property type="molecule type" value="Genomic_DNA"/>
</dbReference>
<evidence type="ECO:0000256" key="1">
    <source>
        <dbReference type="SAM" id="MobiDB-lite"/>
    </source>
</evidence>
<proteinExistence type="predicted"/>
<sequence>SLKANLQHIKALSTTKAGYMTFTKAWKKKIWLKGLLTESRYELRLVAGIATSALVKGGFRSEVPAQVEVVAYEFMDGTVREWVHEIEVADDGPWFGARRYIESRGGTTTTEVADNKDKRNRGPKKTGLGEVKNLKKPSQALRGVPVGSKKTLVDDEGEPVKSVVYLVDHDSEDEVASVDNNMLIPWRQRGT</sequence>
<dbReference type="AlphaFoldDB" id="A0A699HUX4"/>
<reference evidence="2" key="1">
    <citation type="journal article" date="2019" name="Sci. Rep.">
        <title>Draft genome of Tanacetum cinerariifolium, the natural source of mosquito coil.</title>
        <authorList>
            <person name="Yamashiro T."/>
            <person name="Shiraishi A."/>
            <person name="Satake H."/>
            <person name="Nakayama K."/>
        </authorList>
    </citation>
    <scope>NUCLEOTIDE SEQUENCE</scope>
</reference>
<evidence type="ECO:0000313" key="2">
    <source>
        <dbReference type="EMBL" id="GEY85653.1"/>
    </source>
</evidence>